<dbReference type="NCBIfam" id="TIGR00765">
    <property type="entry name" value="yihY_not_rbn"/>
    <property type="match status" value="1"/>
</dbReference>
<dbReference type="PANTHER" id="PTHR30213:SF0">
    <property type="entry name" value="UPF0761 MEMBRANE PROTEIN YIHY"/>
    <property type="match status" value="1"/>
</dbReference>
<feature type="transmembrane region" description="Helical" evidence="6">
    <location>
        <begin position="219"/>
        <end position="243"/>
    </location>
</feature>
<evidence type="ECO:0000256" key="6">
    <source>
        <dbReference type="SAM" id="Phobius"/>
    </source>
</evidence>
<feature type="transmembrane region" description="Helical" evidence="6">
    <location>
        <begin position="255"/>
        <end position="279"/>
    </location>
</feature>
<evidence type="ECO:0000256" key="2">
    <source>
        <dbReference type="ARBA" id="ARBA00022475"/>
    </source>
</evidence>
<dbReference type="PANTHER" id="PTHR30213">
    <property type="entry name" value="INNER MEMBRANE PROTEIN YHJD"/>
    <property type="match status" value="1"/>
</dbReference>
<reference evidence="7" key="1">
    <citation type="submission" date="2020-09" db="EMBL/GenBank/DDBJ databases">
        <title>A novel bacterium of genus Mangrovicoccus, isolated from South China Sea.</title>
        <authorList>
            <person name="Huang H."/>
            <person name="Mo K."/>
            <person name="Hu Y."/>
        </authorList>
    </citation>
    <scope>NUCLEOTIDE SEQUENCE</scope>
    <source>
        <strain evidence="7">HB182678</strain>
    </source>
</reference>
<dbReference type="Proteomes" id="UP000609121">
    <property type="component" value="Unassembled WGS sequence"/>
</dbReference>
<dbReference type="AlphaFoldDB" id="A0A8J6YTH6"/>
<comment type="subcellular location">
    <subcellularLocation>
        <location evidence="1">Cell membrane</location>
        <topology evidence="1">Multi-pass membrane protein</topology>
    </subcellularLocation>
</comment>
<organism evidence="7 8">
    <name type="scientific">Mangrovicoccus algicola</name>
    <dbReference type="NCBI Taxonomy" id="2771008"/>
    <lineage>
        <taxon>Bacteria</taxon>
        <taxon>Pseudomonadati</taxon>
        <taxon>Pseudomonadota</taxon>
        <taxon>Alphaproteobacteria</taxon>
        <taxon>Rhodobacterales</taxon>
        <taxon>Paracoccaceae</taxon>
        <taxon>Mangrovicoccus</taxon>
    </lineage>
</organism>
<protein>
    <submittedName>
        <fullName evidence="7">YihY/virulence factor BrkB family protein</fullName>
    </submittedName>
</protein>
<evidence type="ECO:0000256" key="4">
    <source>
        <dbReference type="ARBA" id="ARBA00022989"/>
    </source>
</evidence>
<proteinExistence type="predicted"/>
<evidence type="ECO:0000256" key="1">
    <source>
        <dbReference type="ARBA" id="ARBA00004651"/>
    </source>
</evidence>
<evidence type="ECO:0000313" key="8">
    <source>
        <dbReference type="Proteomes" id="UP000609121"/>
    </source>
</evidence>
<evidence type="ECO:0000256" key="5">
    <source>
        <dbReference type="ARBA" id="ARBA00023136"/>
    </source>
</evidence>
<feature type="transmembrane region" description="Helical" evidence="6">
    <location>
        <begin position="26"/>
        <end position="54"/>
    </location>
</feature>
<dbReference type="InterPro" id="IPR017039">
    <property type="entry name" value="Virul_fac_BrkB"/>
</dbReference>
<keyword evidence="8" id="KW-1185">Reference proteome</keyword>
<keyword evidence="5 6" id="KW-0472">Membrane</keyword>
<keyword evidence="3 6" id="KW-0812">Transmembrane</keyword>
<feature type="transmembrane region" description="Helical" evidence="6">
    <location>
        <begin position="185"/>
        <end position="207"/>
    </location>
</feature>
<dbReference type="Pfam" id="PF03631">
    <property type="entry name" value="Virul_fac_BrkB"/>
    <property type="match status" value="1"/>
</dbReference>
<dbReference type="GO" id="GO:0005886">
    <property type="term" value="C:plasma membrane"/>
    <property type="evidence" value="ECO:0007669"/>
    <property type="project" value="UniProtKB-SubCell"/>
</dbReference>
<accession>A0A8J6YTH6</accession>
<sequence>MLETIKTIWRFAMNLMTRTDEANLPLVAAGGAFFSMLSVFPAIAAVVALLGFIADPAAVESQMQMLQRFMPPEAFQIIDSQVRRMVLTSSSTLGWATVISTLAALWSARKGTDALVRGLNAVYRGPQRKGWHAMALSYALTIALSLVAVAAILALVIVPIITTILNLPFLAQNLPAGLLNWVNGLLLQIARWFIALGLVFTGVWLLYRFAPNRPHRMTGFFTPGSVLSITVWGAATFGFSYYLSNFGNYSQVYGSIGAVIALLMFLYITIYVVLLGAALNAELERFREDREARIAREAEETAALTETGSVTS</sequence>
<name>A0A8J6YTH6_9RHOB</name>
<dbReference type="EMBL" id="JACVXA010000035">
    <property type="protein sequence ID" value="MBE3638943.1"/>
    <property type="molecule type" value="Genomic_DNA"/>
</dbReference>
<dbReference type="RefSeq" id="WP_193183088.1">
    <property type="nucleotide sequence ID" value="NZ_JACVXA010000035.1"/>
</dbReference>
<evidence type="ECO:0000313" key="7">
    <source>
        <dbReference type="EMBL" id="MBE3638943.1"/>
    </source>
</evidence>
<keyword evidence="4 6" id="KW-1133">Transmembrane helix</keyword>
<evidence type="ECO:0000256" key="3">
    <source>
        <dbReference type="ARBA" id="ARBA00022692"/>
    </source>
</evidence>
<keyword evidence="2" id="KW-1003">Cell membrane</keyword>
<dbReference type="PIRSF" id="PIRSF035875">
    <property type="entry name" value="RNase_BN"/>
    <property type="match status" value="1"/>
</dbReference>
<feature type="transmembrane region" description="Helical" evidence="6">
    <location>
        <begin position="138"/>
        <end position="165"/>
    </location>
</feature>
<gene>
    <name evidence="7" type="ORF">ICN82_12085</name>
</gene>
<comment type="caution">
    <text evidence="7">The sequence shown here is derived from an EMBL/GenBank/DDBJ whole genome shotgun (WGS) entry which is preliminary data.</text>
</comment>